<dbReference type="OMA" id="ELMEWLN"/>
<dbReference type="GO" id="GO:0031965">
    <property type="term" value="C:nuclear membrane"/>
    <property type="evidence" value="ECO:0007669"/>
    <property type="project" value="UniProtKB-UniRule"/>
</dbReference>
<name>A0A401SMA8_CHIPU</name>
<keyword evidence="8 10" id="KW-0906">Nuclear pore complex</keyword>
<dbReference type="Proteomes" id="UP000287033">
    <property type="component" value="Unassembled WGS sequence"/>
</dbReference>
<dbReference type="PANTHER" id="PTHR13373:SF21">
    <property type="entry name" value="NUCLEAR PORE COMPLEX PROTEIN NUP85"/>
    <property type="match status" value="1"/>
</dbReference>
<evidence type="ECO:0000256" key="5">
    <source>
        <dbReference type="ARBA" id="ARBA00022816"/>
    </source>
</evidence>
<evidence type="ECO:0000256" key="3">
    <source>
        <dbReference type="ARBA" id="ARBA00017729"/>
    </source>
</evidence>
<keyword evidence="6 10" id="KW-0653">Protein transport</keyword>
<proteinExistence type="inferred from homology"/>
<evidence type="ECO:0000256" key="9">
    <source>
        <dbReference type="ARBA" id="ARBA00023242"/>
    </source>
</evidence>
<comment type="subunit">
    <text evidence="10">Component of the nuclear pore complex (NPC).</text>
</comment>
<dbReference type="Pfam" id="PF07575">
    <property type="entry name" value="Nucleopor_Nup85"/>
    <property type="match status" value="1"/>
</dbReference>
<evidence type="ECO:0000256" key="10">
    <source>
        <dbReference type="RuleBase" id="RU365073"/>
    </source>
</evidence>
<dbReference type="STRING" id="137246.A0A401SMA8"/>
<evidence type="ECO:0000256" key="2">
    <source>
        <dbReference type="ARBA" id="ARBA00005573"/>
    </source>
</evidence>
<gene>
    <name evidence="11" type="ORF">chiPu_0009994</name>
</gene>
<reference evidence="11 12" key="1">
    <citation type="journal article" date="2018" name="Nat. Ecol. Evol.">
        <title>Shark genomes provide insights into elasmobranch evolution and the origin of vertebrates.</title>
        <authorList>
            <person name="Hara Y"/>
            <person name="Yamaguchi K"/>
            <person name="Onimaru K"/>
            <person name="Kadota M"/>
            <person name="Koyanagi M"/>
            <person name="Keeley SD"/>
            <person name="Tatsumi K"/>
            <person name="Tanaka K"/>
            <person name="Motone F"/>
            <person name="Kageyama Y"/>
            <person name="Nozu R"/>
            <person name="Adachi N"/>
            <person name="Nishimura O"/>
            <person name="Nakagawa R"/>
            <person name="Tanegashima C"/>
            <person name="Kiyatake I"/>
            <person name="Matsumoto R"/>
            <person name="Murakumo K"/>
            <person name="Nishida K"/>
            <person name="Terakita A"/>
            <person name="Kuratani S"/>
            <person name="Sato K"/>
            <person name="Hyodo S Kuraku.S."/>
        </authorList>
    </citation>
    <scope>NUCLEOTIDE SEQUENCE [LARGE SCALE GENOMIC DNA]</scope>
</reference>
<comment type="function">
    <text evidence="10">Functions as a component of the nuclear pore complex (NPC).</text>
</comment>
<dbReference type="OrthoDB" id="17644at2759"/>
<dbReference type="InterPro" id="IPR011502">
    <property type="entry name" value="Nucleoporin_Nup85"/>
</dbReference>
<evidence type="ECO:0000313" key="11">
    <source>
        <dbReference type="EMBL" id="GCC31535.1"/>
    </source>
</evidence>
<organism evidence="11 12">
    <name type="scientific">Chiloscyllium punctatum</name>
    <name type="common">Brownbanded bambooshark</name>
    <name type="synonym">Hemiscyllium punctatum</name>
    <dbReference type="NCBI Taxonomy" id="137246"/>
    <lineage>
        <taxon>Eukaryota</taxon>
        <taxon>Metazoa</taxon>
        <taxon>Chordata</taxon>
        <taxon>Craniata</taxon>
        <taxon>Vertebrata</taxon>
        <taxon>Chondrichthyes</taxon>
        <taxon>Elasmobranchii</taxon>
        <taxon>Galeomorphii</taxon>
        <taxon>Galeoidea</taxon>
        <taxon>Orectolobiformes</taxon>
        <taxon>Hemiscylliidae</taxon>
        <taxon>Chiloscyllium</taxon>
    </lineage>
</organism>
<evidence type="ECO:0000313" key="12">
    <source>
        <dbReference type="Proteomes" id="UP000287033"/>
    </source>
</evidence>
<dbReference type="GO" id="GO:0045893">
    <property type="term" value="P:positive regulation of DNA-templated transcription"/>
    <property type="evidence" value="ECO:0007669"/>
    <property type="project" value="TreeGrafter"/>
</dbReference>
<dbReference type="EMBL" id="BEZZ01000371">
    <property type="protein sequence ID" value="GCC31535.1"/>
    <property type="molecule type" value="Genomic_DNA"/>
</dbReference>
<evidence type="ECO:0000256" key="4">
    <source>
        <dbReference type="ARBA" id="ARBA00022448"/>
    </source>
</evidence>
<evidence type="ECO:0000256" key="8">
    <source>
        <dbReference type="ARBA" id="ARBA00023132"/>
    </source>
</evidence>
<comment type="caution">
    <text evidence="11">The sequence shown here is derived from an EMBL/GenBank/DDBJ whole genome shotgun (WGS) entry which is preliminary data.</text>
</comment>
<keyword evidence="10" id="KW-0472">Membrane</keyword>
<evidence type="ECO:0000256" key="6">
    <source>
        <dbReference type="ARBA" id="ARBA00022927"/>
    </source>
</evidence>
<keyword evidence="7 10" id="KW-0811">Translocation</keyword>
<keyword evidence="9 10" id="KW-0539">Nucleus</keyword>
<keyword evidence="4 10" id="KW-0813">Transport</keyword>
<sequence>MHLVRAHAKRQRVTCASSRTSLSQLIGGWTGKGAESKYAFSLRWARDREAPVLTTSVEHAPDRPQRMQFIQVVYNDKDVYSPILSKLFNESHGIFMTLQKSEHNYTTQKAELVSISRNYRSVIRAYLEELHRTAGSAYSVDPELSMQYEDQVSILSAMEIIWNLCEILYIEAAQAGSLMSHLLDWIRLHICQVDAMSDQIMASENPVEHLYYWNVVTGYVLQGRLDEARQLLAKKAATEPAKSSMYRCMDELMRKMPFFSHGSYQTITEFELKWRYWQEECERCLKEGTFASNDKLLLICKILAGDENAVSDKKDLLSTWYHLLVSKLLYCHPTVKPTDLYQYAEICLNNFMSSGSRLEALDRILLAALEFNIHQVLKDCSIVLNNWWFVAHLTDLLDHCKLLQSHNLHFGSNLREFLILEYASGLFNHNSLWQLAVDYFDYCPQFGRIYLELYIERVPLTTERKALKVLRICEQRQMTEQVRSICKIMAMKAMRNNRLGSALSWSVRAKDSFFATLISDRLLQDYSVKGSFSDFDLISNLGSSMLLSDRLTFLGKYCEFHKLYGEMQFIKAANLLLSLMTARIAPRSFWMTLLLDALPMMEQKEVIFSSEQTYALMHCLEDVTADETESEREMRAVGGEDEVETTQLGLLRLAFTRNLAKAIVQEGTHQGS</sequence>
<dbReference type="GO" id="GO:0006606">
    <property type="term" value="P:protein import into nucleus"/>
    <property type="evidence" value="ECO:0007669"/>
    <property type="project" value="TreeGrafter"/>
</dbReference>
<protein>
    <recommendedName>
        <fullName evidence="3 10">Nuclear pore complex protein Nup85</fullName>
    </recommendedName>
</protein>
<dbReference type="PANTHER" id="PTHR13373">
    <property type="entry name" value="FROUNT PROTEIN-RELATED"/>
    <property type="match status" value="1"/>
</dbReference>
<evidence type="ECO:0000256" key="1">
    <source>
        <dbReference type="ARBA" id="ARBA00004567"/>
    </source>
</evidence>
<evidence type="ECO:0000256" key="7">
    <source>
        <dbReference type="ARBA" id="ARBA00023010"/>
    </source>
</evidence>
<dbReference type="GO" id="GO:0006406">
    <property type="term" value="P:mRNA export from nucleus"/>
    <property type="evidence" value="ECO:0007669"/>
    <property type="project" value="TreeGrafter"/>
</dbReference>
<dbReference type="GO" id="GO:0017056">
    <property type="term" value="F:structural constituent of nuclear pore"/>
    <property type="evidence" value="ECO:0007669"/>
    <property type="project" value="TreeGrafter"/>
</dbReference>
<comment type="subcellular location">
    <subcellularLocation>
        <location evidence="1 10">Nucleus</location>
        <location evidence="1 10">Nuclear pore complex</location>
    </subcellularLocation>
</comment>
<dbReference type="AlphaFoldDB" id="A0A401SMA8"/>
<keyword evidence="12" id="KW-1185">Reference proteome</keyword>
<comment type="similarity">
    <text evidence="2 10">Belongs to the nucleoporin Nup85 family.</text>
</comment>
<accession>A0A401SMA8</accession>
<dbReference type="GO" id="GO:0031080">
    <property type="term" value="C:nuclear pore outer ring"/>
    <property type="evidence" value="ECO:0007669"/>
    <property type="project" value="TreeGrafter"/>
</dbReference>
<keyword evidence="5 10" id="KW-0509">mRNA transport</keyword>